<organism evidence="5 6">
    <name type="scientific">Paralvinella palmiformis</name>
    <dbReference type="NCBI Taxonomy" id="53620"/>
    <lineage>
        <taxon>Eukaryota</taxon>
        <taxon>Metazoa</taxon>
        <taxon>Spiralia</taxon>
        <taxon>Lophotrochozoa</taxon>
        <taxon>Annelida</taxon>
        <taxon>Polychaeta</taxon>
        <taxon>Sedentaria</taxon>
        <taxon>Canalipalpata</taxon>
        <taxon>Terebellida</taxon>
        <taxon>Terebelliformia</taxon>
        <taxon>Alvinellidae</taxon>
        <taxon>Paralvinella</taxon>
    </lineage>
</organism>
<dbReference type="PROSITE" id="PS51419">
    <property type="entry name" value="RAB"/>
    <property type="match status" value="1"/>
</dbReference>
<dbReference type="Pfam" id="PF00071">
    <property type="entry name" value="Ras"/>
    <property type="match status" value="1"/>
</dbReference>
<dbReference type="GO" id="GO:0003925">
    <property type="term" value="F:G protein activity"/>
    <property type="evidence" value="ECO:0007669"/>
    <property type="project" value="UniProtKB-EC"/>
</dbReference>
<evidence type="ECO:0000313" key="6">
    <source>
        <dbReference type="Proteomes" id="UP001208570"/>
    </source>
</evidence>
<evidence type="ECO:0000256" key="3">
    <source>
        <dbReference type="ARBA" id="ARBA00022801"/>
    </source>
</evidence>
<dbReference type="InterPro" id="IPR027417">
    <property type="entry name" value="P-loop_NTPase"/>
</dbReference>
<gene>
    <name evidence="5" type="ORF">LSH36_979g02080</name>
</gene>
<proteinExistence type="inferred from homology"/>
<evidence type="ECO:0000256" key="4">
    <source>
        <dbReference type="ARBA" id="ARBA00048098"/>
    </source>
</evidence>
<dbReference type="FunFam" id="3.40.50.300:FF:001447">
    <property type="entry name" value="Ras-related protein Rab-1B"/>
    <property type="match status" value="1"/>
</dbReference>
<protein>
    <recommendedName>
        <fullName evidence="2">small monomeric GTPase</fullName>
        <ecNumber evidence="2">3.6.5.2</ecNumber>
    </recommendedName>
</protein>
<dbReference type="PROSITE" id="PS51421">
    <property type="entry name" value="RAS"/>
    <property type="match status" value="1"/>
</dbReference>
<dbReference type="SMART" id="SM00173">
    <property type="entry name" value="RAS"/>
    <property type="match status" value="1"/>
</dbReference>
<keyword evidence="3" id="KW-0378">Hydrolase</keyword>
<keyword evidence="6" id="KW-1185">Reference proteome</keyword>
<dbReference type="SMART" id="SM00175">
    <property type="entry name" value="RAB"/>
    <property type="match status" value="1"/>
</dbReference>
<dbReference type="Proteomes" id="UP001208570">
    <property type="component" value="Unassembled WGS sequence"/>
</dbReference>
<dbReference type="PANTHER" id="PTHR45704">
    <property type="entry name" value="RAS-LIKE FAMILY MEMBER 11"/>
    <property type="match status" value="1"/>
</dbReference>
<dbReference type="SUPFAM" id="SSF52540">
    <property type="entry name" value="P-loop containing nucleoside triphosphate hydrolases"/>
    <property type="match status" value="1"/>
</dbReference>
<dbReference type="SMART" id="SM00174">
    <property type="entry name" value="RHO"/>
    <property type="match status" value="1"/>
</dbReference>
<name>A0AAD9MTC7_9ANNE</name>
<dbReference type="InterPro" id="IPR001806">
    <property type="entry name" value="Small_GTPase"/>
</dbReference>
<dbReference type="InterPro" id="IPR051065">
    <property type="entry name" value="Ras-related_GTPase"/>
</dbReference>
<evidence type="ECO:0000256" key="2">
    <source>
        <dbReference type="ARBA" id="ARBA00011984"/>
    </source>
</evidence>
<reference evidence="5" key="1">
    <citation type="journal article" date="2023" name="Mol. Biol. Evol.">
        <title>Third-Generation Sequencing Reveals the Adaptive Role of the Epigenome in Three Deep-Sea Polychaetes.</title>
        <authorList>
            <person name="Perez M."/>
            <person name="Aroh O."/>
            <person name="Sun Y."/>
            <person name="Lan Y."/>
            <person name="Juniper S.K."/>
            <person name="Young C.R."/>
            <person name="Angers B."/>
            <person name="Qian P.Y."/>
        </authorList>
    </citation>
    <scope>NUCLEOTIDE SEQUENCE</scope>
    <source>
        <strain evidence="5">P08H-3</strain>
    </source>
</reference>
<dbReference type="InterPro" id="IPR005225">
    <property type="entry name" value="Small_GTP-bd"/>
</dbReference>
<dbReference type="EMBL" id="JAODUP010000979">
    <property type="protein sequence ID" value="KAK2142269.1"/>
    <property type="molecule type" value="Genomic_DNA"/>
</dbReference>
<dbReference type="Gene3D" id="3.40.50.300">
    <property type="entry name" value="P-loop containing nucleotide triphosphate hydrolases"/>
    <property type="match status" value="1"/>
</dbReference>
<evidence type="ECO:0000313" key="5">
    <source>
        <dbReference type="EMBL" id="KAK2142269.1"/>
    </source>
</evidence>
<dbReference type="AlphaFoldDB" id="A0AAD9MTC7"/>
<sequence length="214" mass="24100">MRLLTPPRGMKSSGKTSGDACKLVMLGSAGVGKSALVVRYLTKRFIWEYDPTLEYAYRHQTQVDEELANLEILDTAGLDDSPCYESHLKWGDGFMIVYSVNDRRSFDEVKVIKRTLDEIRKSRNVSCVIVGNKSDLDHDRRVTTAEGEGLAAEHACAFFETSACDGGAEIQEAFHELYREVRRRKILENKSRRRSSAAQVKNVLGKMFTKINSG</sequence>
<comment type="caution">
    <text evidence="5">The sequence shown here is derived from an EMBL/GenBank/DDBJ whole genome shotgun (WGS) entry which is preliminary data.</text>
</comment>
<evidence type="ECO:0000256" key="1">
    <source>
        <dbReference type="ARBA" id="ARBA00008344"/>
    </source>
</evidence>
<dbReference type="EC" id="3.6.5.2" evidence="2"/>
<dbReference type="PRINTS" id="PR00449">
    <property type="entry name" value="RASTRNSFRMNG"/>
</dbReference>
<dbReference type="GO" id="GO:0005525">
    <property type="term" value="F:GTP binding"/>
    <property type="evidence" value="ECO:0007669"/>
    <property type="project" value="InterPro"/>
</dbReference>
<dbReference type="NCBIfam" id="TIGR00231">
    <property type="entry name" value="small_GTP"/>
    <property type="match status" value="1"/>
</dbReference>
<accession>A0AAD9MTC7</accession>
<comment type="similarity">
    <text evidence="1">Belongs to the small GTPase superfamily. Ras family.</text>
</comment>
<comment type="catalytic activity">
    <reaction evidence="4">
        <text>GTP + H2O = GDP + phosphate + H(+)</text>
        <dbReference type="Rhea" id="RHEA:19669"/>
        <dbReference type="ChEBI" id="CHEBI:15377"/>
        <dbReference type="ChEBI" id="CHEBI:15378"/>
        <dbReference type="ChEBI" id="CHEBI:37565"/>
        <dbReference type="ChEBI" id="CHEBI:43474"/>
        <dbReference type="ChEBI" id="CHEBI:58189"/>
        <dbReference type="EC" id="3.6.5.2"/>
    </reaction>
</comment>